<accession>A0A7W7QIQ0</accession>
<dbReference type="GO" id="GO:0016829">
    <property type="term" value="F:lyase activity"/>
    <property type="evidence" value="ECO:0007669"/>
    <property type="project" value="UniProtKB-KW"/>
</dbReference>
<feature type="binding site" description="from pocket A" evidence="1">
    <location>
        <position position="67"/>
    </location>
    <ligand>
        <name>dTDP-4-dehydro-6-deoxy-alpha-D-glucose</name>
        <dbReference type="ChEBI" id="CHEBI:57649"/>
        <label>1</label>
    </ligand>
</feature>
<dbReference type="AlphaFoldDB" id="A0A7W7QIQ0"/>
<comment type="caution">
    <text evidence="3">The sequence shown here is derived from an EMBL/GenBank/DDBJ whole genome shotgun (WGS) entry which is preliminary data.</text>
</comment>
<feature type="binding site" description="from pocket B" evidence="1">
    <location>
        <begin position="362"/>
        <end position="364"/>
    </location>
    <ligand>
        <name>dTDP-4-dehydro-6-deoxy-alpha-D-glucose</name>
        <dbReference type="ChEBI" id="CHEBI:57649"/>
        <label>2</label>
    </ligand>
</feature>
<dbReference type="Pfam" id="PF03559">
    <property type="entry name" value="Hexose_dehydrat"/>
    <property type="match status" value="2"/>
</dbReference>
<dbReference type="EMBL" id="JACHJP010000001">
    <property type="protein sequence ID" value="MBB4914282.1"/>
    <property type="molecule type" value="Genomic_DNA"/>
</dbReference>
<feature type="binding site" description="from pocket B" evidence="1">
    <location>
        <begin position="367"/>
        <end position="368"/>
    </location>
    <ligand>
        <name>dTDP-4-dehydro-6-deoxy-alpha-D-glucose</name>
        <dbReference type="ChEBI" id="CHEBI:57649"/>
        <label>2</label>
    </ligand>
</feature>
<reference evidence="3 4" key="1">
    <citation type="submission" date="2020-08" db="EMBL/GenBank/DDBJ databases">
        <title>Genomic Encyclopedia of Type Strains, Phase III (KMG-III): the genomes of soil and plant-associated and newly described type strains.</title>
        <authorList>
            <person name="Whitman W."/>
        </authorList>
    </citation>
    <scope>NUCLEOTIDE SEQUENCE [LARGE SCALE GENOMIC DNA]</scope>
    <source>
        <strain evidence="3 4">CECT 8840</strain>
    </source>
</reference>
<gene>
    <name evidence="3" type="ORF">FHS44_001354</name>
</gene>
<feature type="binding site" description="from pocket B" evidence="1">
    <location>
        <position position="283"/>
    </location>
    <ligand>
        <name>dTDP-4-dehydro-6-deoxy-alpha-D-glucose</name>
        <dbReference type="ChEBI" id="CHEBI:57649"/>
        <label>2</label>
    </ligand>
</feature>
<feature type="binding site" description="from pocket B" evidence="1">
    <location>
        <position position="346"/>
    </location>
    <ligand>
        <name>dTDP-4-dehydro-6-deoxy-alpha-D-glucose</name>
        <dbReference type="ChEBI" id="CHEBI:57649"/>
        <label>2</label>
    </ligand>
</feature>
<dbReference type="Proteomes" id="UP000552644">
    <property type="component" value="Unassembled WGS sequence"/>
</dbReference>
<keyword evidence="4" id="KW-1185">Reference proteome</keyword>
<dbReference type="RefSeq" id="WP_184712959.1">
    <property type="nucleotide sequence ID" value="NZ_JACHJP010000001.1"/>
</dbReference>
<evidence type="ECO:0000259" key="2">
    <source>
        <dbReference type="Pfam" id="PF03559"/>
    </source>
</evidence>
<evidence type="ECO:0000256" key="1">
    <source>
        <dbReference type="PIRSR" id="PIRSR605212-50"/>
    </source>
</evidence>
<dbReference type="EC" id="4.2.1.159" evidence="3"/>
<organism evidence="3 4">
    <name type="scientific">Streptosporangium saharense</name>
    <dbReference type="NCBI Taxonomy" id="1706840"/>
    <lineage>
        <taxon>Bacteria</taxon>
        <taxon>Bacillati</taxon>
        <taxon>Actinomycetota</taxon>
        <taxon>Actinomycetes</taxon>
        <taxon>Streptosporangiales</taxon>
        <taxon>Streptosporangiaceae</taxon>
        <taxon>Streptosporangium</taxon>
    </lineage>
</organism>
<protein>
    <submittedName>
        <fullName evidence="3">Oxidase EvaA</fullName>
        <ecNumber evidence="3">4.2.1.159</ecNumber>
    </submittedName>
</protein>
<feature type="binding site" description="from pocket A" evidence="1">
    <location>
        <begin position="400"/>
        <end position="403"/>
    </location>
    <ligand>
        <name>dTDP-4-dehydro-6-deoxy-alpha-D-glucose</name>
        <dbReference type="ChEBI" id="CHEBI:57649"/>
        <label>1</label>
    </ligand>
</feature>
<name>A0A7W7QIQ0_9ACTN</name>
<dbReference type="InterPro" id="IPR038153">
    <property type="entry name" value="EvaA-like_sf"/>
</dbReference>
<sequence>MTAGLFDLPELRAREDTGLPERLARSLAETTAGWQLSTAQVGDWLAERALANRFLVERIPFDRLDQWAFVEDGARLAHRSGKFFTVEGLRVTVDQGPVLNWDQPIIKQPEVGILGLLLKEFDGVPHLLMQAKMEPGNPNLLQLSPTVQATRSNYTKVHRGSAVRYLEYFVDPTRGRVLADVLQSEQGSWFHQKINRNMIVEVDEDVPAGDDFRWLTLGQIGELLRRDNVVNMDARTVLACAPIGSDEVDALHSDTELLSWFTAERARREMRVELMPLTEVNGWRRGPWSIDHEAGRYFSVVAVSVAAGNREVTRWTQPLLEPHGLAVTAFLARRIGGVPHVLVHAKAEAGLRDTIELAPTVQYTPENYAHLTGADRPPYLDLVLAAGPESVRYEAVHSEEGGRFLNAEGRYLVVDVNEADVPLDPPPGFRWVTPGQLRFLARHPHYVNVQARTLLACLNTGAVGW</sequence>
<dbReference type="InterPro" id="IPR005212">
    <property type="entry name" value="EvaA-like"/>
</dbReference>
<dbReference type="Gene3D" id="3.90.79.40">
    <property type="entry name" value="EvaA sugar 2,3-dehydratase subunit"/>
    <property type="match status" value="2"/>
</dbReference>
<feature type="domain" description="dTDP-4-dehydro-6-deoxy-alpha-D-glucopyranose 2,3-dehydratase" evidence="2">
    <location>
        <begin position="255"/>
        <end position="458"/>
    </location>
</feature>
<evidence type="ECO:0000313" key="4">
    <source>
        <dbReference type="Proteomes" id="UP000552644"/>
    </source>
</evidence>
<feature type="binding site" description="from pocket A" evidence="1">
    <location>
        <position position="233"/>
    </location>
    <ligand>
        <name>dTDP-4-dehydro-6-deoxy-alpha-D-glucose</name>
        <dbReference type="ChEBI" id="CHEBI:57649"/>
        <label>1</label>
    </ligand>
</feature>
<feature type="binding site" description="from pocket B" evidence="1">
    <location>
        <position position="188"/>
    </location>
    <ligand>
        <name>dTDP-4-dehydro-6-deoxy-alpha-D-glucose</name>
        <dbReference type="ChEBI" id="CHEBI:57649"/>
        <label>2</label>
    </ligand>
</feature>
<feature type="binding site" description="from pocket A" evidence="1">
    <location>
        <begin position="150"/>
        <end position="154"/>
    </location>
    <ligand>
        <name>dTDP-4-dehydro-6-deoxy-alpha-D-glucose</name>
        <dbReference type="ChEBI" id="CHEBI:57649"/>
        <label>1</label>
    </ligand>
</feature>
<feature type="domain" description="dTDP-4-dehydro-6-deoxy-alpha-D-glucopyranose 2,3-dehydratase" evidence="2">
    <location>
        <begin position="39"/>
        <end position="240"/>
    </location>
</feature>
<evidence type="ECO:0000313" key="3">
    <source>
        <dbReference type="EMBL" id="MBB4914282.1"/>
    </source>
</evidence>
<keyword evidence="3" id="KW-0456">Lyase</keyword>
<proteinExistence type="predicted"/>